<accession>A0A1G2HU73</accession>
<dbReference type="EMBL" id="MHOP01000014">
    <property type="protein sequence ID" value="OGZ65781.1"/>
    <property type="molecule type" value="Genomic_DNA"/>
</dbReference>
<gene>
    <name evidence="1" type="ORF">A2822_01200</name>
</gene>
<reference evidence="1 2" key="1">
    <citation type="journal article" date="2016" name="Nat. Commun.">
        <title>Thousands of microbial genomes shed light on interconnected biogeochemical processes in an aquifer system.</title>
        <authorList>
            <person name="Anantharaman K."/>
            <person name="Brown C.T."/>
            <person name="Hug L.A."/>
            <person name="Sharon I."/>
            <person name="Castelle C.J."/>
            <person name="Probst A.J."/>
            <person name="Thomas B.C."/>
            <person name="Singh A."/>
            <person name="Wilkins M.J."/>
            <person name="Karaoz U."/>
            <person name="Brodie E.L."/>
            <person name="Williams K.H."/>
            <person name="Hubbard S.S."/>
            <person name="Banfield J.F."/>
        </authorList>
    </citation>
    <scope>NUCLEOTIDE SEQUENCE [LARGE SCALE GENOMIC DNA]</scope>
</reference>
<name>A0A1G2HU73_9BACT</name>
<comment type="caution">
    <text evidence="1">The sequence shown here is derived from an EMBL/GenBank/DDBJ whole genome shotgun (WGS) entry which is preliminary data.</text>
</comment>
<evidence type="ECO:0000313" key="1">
    <source>
        <dbReference type="EMBL" id="OGZ65781.1"/>
    </source>
</evidence>
<sequence length="86" mass="9332">MLPLDTLSPRSAGVLMYPSGKFRGGDWCLDKRFSLKACEANAIGIHIVLLAGDVLPLAIFADYFPGGRQRLFTAHGISPKRESEGI</sequence>
<dbReference type="Proteomes" id="UP000178774">
    <property type="component" value="Unassembled WGS sequence"/>
</dbReference>
<protein>
    <submittedName>
        <fullName evidence="1">Uncharacterized protein</fullName>
    </submittedName>
</protein>
<dbReference type="AlphaFoldDB" id="A0A1G2HU73"/>
<organism evidence="1 2">
    <name type="scientific">Candidatus Staskawiczbacteria bacterium RIFCSPHIGHO2_01_FULL_41_41</name>
    <dbReference type="NCBI Taxonomy" id="1802203"/>
    <lineage>
        <taxon>Bacteria</taxon>
        <taxon>Candidatus Staskawicziibacteriota</taxon>
    </lineage>
</organism>
<proteinExistence type="predicted"/>
<evidence type="ECO:0000313" key="2">
    <source>
        <dbReference type="Proteomes" id="UP000178774"/>
    </source>
</evidence>